<dbReference type="Proteomes" id="UP000263418">
    <property type="component" value="Chromosome 2"/>
</dbReference>
<evidence type="ECO:0000313" key="7">
    <source>
        <dbReference type="Proteomes" id="UP000263418"/>
    </source>
</evidence>
<dbReference type="SUPFAM" id="SSF56925">
    <property type="entry name" value="OMPA-like"/>
    <property type="match status" value="1"/>
</dbReference>
<evidence type="ECO:0000313" key="4">
    <source>
        <dbReference type="EMBL" id="AXX62552.1"/>
    </source>
</evidence>
<reference evidence="5 6" key="2">
    <citation type="journal article" date="2018" name="Front. Microbiol.">
        <title>Phylogeny of Vibrio vulnificus from the Analysis of the Core-Genome: Implications for Intra-Species Taxonomy.</title>
        <authorList>
            <person name="Roig F.J."/>
            <person name="Gonzalez-Candelas F."/>
            <person name="Sanjuan E."/>
            <person name="Fouz B."/>
            <person name="Feil E.J."/>
            <person name="Llorens C."/>
            <person name="Baker-Austin C."/>
            <person name="Oliver J.D."/>
            <person name="Danin-Poleg Y."/>
            <person name="Gibas C.J."/>
            <person name="Kashi Y."/>
            <person name="Gulig P.A."/>
            <person name="Morrison S.S."/>
            <person name="Amaro C."/>
        </authorList>
    </citation>
    <scope>NUCLEOTIDE SEQUENCE [LARGE SCALE GENOMIC DNA]</scope>
    <source>
        <strain evidence="5 6">CECT4608</strain>
    </source>
</reference>
<feature type="domain" description="Outer membrane protein beta-barrel" evidence="3">
    <location>
        <begin position="9"/>
        <end position="193"/>
    </location>
</feature>
<dbReference type="Proteomes" id="UP000237466">
    <property type="component" value="Unassembled WGS sequence"/>
</dbReference>
<dbReference type="InterPro" id="IPR011250">
    <property type="entry name" value="OMP/PagP_B-barrel"/>
</dbReference>
<dbReference type="RefSeq" id="WP_011081726.1">
    <property type="nucleotide sequence ID" value="NZ_CABMOC010000003.1"/>
</dbReference>
<organism evidence="5 6">
    <name type="scientific">Vibrio vulnificus</name>
    <dbReference type="NCBI Taxonomy" id="672"/>
    <lineage>
        <taxon>Bacteria</taxon>
        <taxon>Pseudomonadati</taxon>
        <taxon>Pseudomonadota</taxon>
        <taxon>Gammaproteobacteria</taxon>
        <taxon>Vibrionales</taxon>
        <taxon>Vibrionaceae</taxon>
        <taxon>Vibrio</taxon>
    </lineage>
</organism>
<protein>
    <submittedName>
        <fullName evidence="4">Arginine/ornithine antiporter ArcD</fullName>
    </submittedName>
    <submittedName>
        <fullName evidence="5">Porin family protein</fullName>
    </submittedName>
</protein>
<evidence type="ECO:0000313" key="6">
    <source>
        <dbReference type="Proteomes" id="UP000237466"/>
    </source>
</evidence>
<gene>
    <name evidence="5" type="ORF">CRN52_08020</name>
    <name evidence="4" type="ORF">FORC53_4213</name>
</gene>
<dbReference type="Pfam" id="PF13505">
    <property type="entry name" value="OMP_b-brl"/>
    <property type="match status" value="1"/>
</dbReference>
<dbReference type="Gene3D" id="2.40.160.20">
    <property type="match status" value="1"/>
</dbReference>
<reference evidence="4 7" key="1">
    <citation type="submission" date="2017-01" db="EMBL/GenBank/DDBJ databases">
        <title>Complete Genome Sequence of Vibrio vulnificus FORC_053.</title>
        <authorList>
            <consortium name="Food-borne Pathogen Omics Research Center"/>
            <person name="Chung H.Y."/>
            <person name="Na E.J."/>
            <person name="Song J.S."/>
            <person name="Kim H."/>
            <person name="Lee J.-H."/>
            <person name="Ryu S."/>
            <person name="Choi S.H."/>
        </authorList>
    </citation>
    <scope>NUCLEOTIDE SEQUENCE [LARGE SCALE GENOMIC DNA]</scope>
    <source>
        <strain evidence="4 7">FORC_053</strain>
    </source>
</reference>
<keyword evidence="1 2" id="KW-0732">Signal</keyword>
<dbReference type="KEGG" id="vvl:VV93_v1c41930"/>
<name>A0A1W6MBV5_VIBVL</name>
<dbReference type="EMBL" id="PDGH01000068">
    <property type="protein sequence ID" value="POB48664.1"/>
    <property type="molecule type" value="Genomic_DNA"/>
</dbReference>
<evidence type="ECO:0000256" key="2">
    <source>
        <dbReference type="SAM" id="SignalP"/>
    </source>
</evidence>
<dbReference type="AlphaFoldDB" id="A0A1W6MBV5"/>
<evidence type="ECO:0000256" key="1">
    <source>
        <dbReference type="ARBA" id="ARBA00022729"/>
    </source>
</evidence>
<evidence type="ECO:0000313" key="5">
    <source>
        <dbReference type="EMBL" id="POB48664.1"/>
    </source>
</evidence>
<dbReference type="OMA" id="YSEEDSW"/>
<dbReference type="EMBL" id="CP019291">
    <property type="protein sequence ID" value="AXX62552.1"/>
    <property type="molecule type" value="Genomic_DNA"/>
</dbReference>
<accession>A0A1W6MBV5</accession>
<evidence type="ECO:0000259" key="3">
    <source>
        <dbReference type="Pfam" id="PF13505"/>
    </source>
</evidence>
<sequence length="193" mass="20331">MKMKAIALTLLSLSAISAAHADTKVNGFYLGAGAGSTEFDSDQSVTGKADGNALKLIAGYQFNRIVGIEAQYSKYGDVKFSTPQNTWTPTALSLNANLGYTFANGLRPYGIVGLSALDLSESTKTLESDSGAAIHFGLGLEYAPPALNGLAFRVGYDAEIFGISTEYDLNGTKVTEDVAYSLGAFYAGATYKF</sequence>
<proteinExistence type="predicted"/>
<feature type="signal peptide" evidence="2">
    <location>
        <begin position="1"/>
        <end position="21"/>
    </location>
</feature>
<feature type="chain" id="PRO_5042342529" evidence="2">
    <location>
        <begin position="22"/>
        <end position="193"/>
    </location>
</feature>
<dbReference type="InterPro" id="IPR027385">
    <property type="entry name" value="Beta-barrel_OMP"/>
</dbReference>